<feature type="transmembrane region" description="Helical" evidence="7">
    <location>
        <begin position="91"/>
        <end position="118"/>
    </location>
</feature>
<feature type="transmembrane region" description="Helical" evidence="7">
    <location>
        <begin position="130"/>
        <end position="154"/>
    </location>
</feature>
<evidence type="ECO:0000259" key="8">
    <source>
        <dbReference type="PROSITE" id="PS50928"/>
    </source>
</evidence>
<comment type="similarity">
    <text evidence="7">Belongs to the binding-protein-dependent transport system permease family.</text>
</comment>
<dbReference type="EMBL" id="FOAD01000003">
    <property type="protein sequence ID" value="SEL16198.1"/>
    <property type="molecule type" value="Genomic_DNA"/>
</dbReference>
<evidence type="ECO:0000313" key="9">
    <source>
        <dbReference type="EMBL" id="SEL16198.1"/>
    </source>
</evidence>
<dbReference type="AlphaFoldDB" id="A0A1H7MZK2"/>
<keyword evidence="4 7" id="KW-0812">Transmembrane</keyword>
<feature type="domain" description="ABC transmembrane type-1" evidence="8">
    <location>
        <begin position="92"/>
        <end position="288"/>
    </location>
</feature>
<name>A0A1H7MZK2_HALLR</name>
<proteinExistence type="inferred from homology"/>
<dbReference type="PROSITE" id="PS50928">
    <property type="entry name" value="ABC_TM1"/>
    <property type="match status" value="1"/>
</dbReference>
<keyword evidence="2 7" id="KW-0813">Transport</keyword>
<evidence type="ECO:0000256" key="3">
    <source>
        <dbReference type="ARBA" id="ARBA00022475"/>
    </source>
</evidence>
<protein>
    <submittedName>
        <fullName evidence="9">Carbohydrate ABC transporter membrane protein 2, CUT1 family</fullName>
    </submittedName>
</protein>
<organism evidence="9 10">
    <name type="scientific">Haloferax larsenii</name>
    <dbReference type="NCBI Taxonomy" id="302484"/>
    <lineage>
        <taxon>Archaea</taxon>
        <taxon>Methanobacteriati</taxon>
        <taxon>Methanobacteriota</taxon>
        <taxon>Stenosarchaea group</taxon>
        <taxon>Halobacteria</taxon>
        <taxon>Halobacteriales</taxon>
        <taxon>Haloferacaceae</taxon>
        <taxon>Haloferax</taxon>
    </lineage>
</organism>
<dbReference type="Gene3D" id="1.10.3720.10">
    <property type="entry name" value="MetI-like"/>
    <property type="match status" value="1"/>
</dbReference>
<keyword evidence="5 7" id="KW-1133">Transmembrane helix</keyword>
<sequence>MLSALRREDEGGRIPETWRLSTDGRELLFDAFSRFALGLVLLFALFPIWMMVMNSFKSRSQVMTENPTLIPSEFHVSNYFEMWQRFPLLDYFLNSLIIASVTTVVTILIASLAAYAFSRYDFPGKGKLELSILGTQMIPGVLILLPMYLLFINIQMQVGIPMKDTYHGLIFLYSTFTIPFAIWMLRGYFDTIPKALGEAARIDGCTRLGALFRVVMPLAAPGIAATSMFVFLLAFNEVLFASVLGSDTVTPFAIGIQEFQTQTQTYWGQMMAASTVATIPLLFLFVLFQKPIVSGLTSGSVKH</sequence>
<dbReference type="InterPro" id="IPR000515">
    <property type="entry name" value="MetI-like"/>
</dbReference>
<dbReference type="InterPro" id="IPR050901">
    <property type="entry name" value="BP-dep_ABC_trans_perm"/>
</dbReference>
<dbReference type="OrthoDB" id="11163at2157"/>
<evidence type="ECO:0000256" key="6">
    <source>
        <dbReference type="ARBA" id="ARBA00023136"/>
    </source>
</evidence>
<keyword evidence="6 7" id="KW-0472">Membrane</keyword>
<dbReference type="PANTHER" id="PTHR32243:SF18">
    <property type="entry name" value="INNER MEMBRANE ABC TRANSPORTER PERMEASE PROTEIN YCJP"/>
    <property type="match status" value="1"/>
</dbReference>
<dbReference type="RefSeq" id="WP_074793182.1">
    <property type="nucleotide sequence ID" value="NZ_FOAD01000003.1"/>
</dbReference>
<accession>A0A1H7MZK2</accession>
<feature type="transmembrane region" description="Helical" evidence="7">
    <location>
        <begin position="35"/>
        <end position="56"/>
    </location>
</feature>
<dbReference type="PANTHER" id="PTHR32243">
    <property type="entry name" value="MALTOSE TRANSPORT SYSTEM PERMEASE-RELATED"/>
    <property type="match status" value="1"/>
</dbReference>
<gene>
    <name evidence="9" type="ORF">SAMN04488691_103134</name>
</gene>
<evidence type="ECO:0000256" key="7">
    <source>
        <dbReference type="RuleBase" id="RU363032"/>
    </source>
</evidence>
<feature type="transmembrane region" description="Helical" evidence="7">
    <location>
        <begin position="166"/>
        <end position="189"/>
    </location>
</feature>
<reference evidence="9 10" key="1">
    <citation type="submission" date="2016-10" db="EMBL/GenBank/DDBJ databases">
        <authorList>
            <person name="de Groot N.N."/>
        </authorList>
    </citation>
    <scope>NUCLEOTIDE SEQUENCE [LARGE SCALE GENOMIC DNA]</scope>
    <source>
        <strain evidence="9 10">CDM_5</strain>
    </source>
</reference>
<dbReference type="InterPro" id="IPR035906">
    <property type="entry name" value="MetI-like_sf"/>
</dbReference>
<comment type="subcellular location">
    <subcellularLocation>
        <location evidence="1 7">Cell membrane</location>
        <topology evidence="1 7">Multi-pass membrane protein</topology>
    </subcellularLocation>
</comment>
<feature type="transmembrane region" description="Helical" evidence="7">
    <location>
        <begin position="210"/>
        <end position="235"/>
    </location>
</feature>
<evidence type="ECO:0000256" key="1">
    <source>
        <dbReference type="ARBA" id="ARBA00004651"/>
    </source>
</evidence>
<feature type="transmembrane region" description="Helical" evidence="7">
    <location>
        <begin position="266"/>
        <end position="288"/>
    </location>
</feature>
<evidence type="ECO:0000256" key="2">
    <source>
        <dbReference type="ARBA" id="ARBA00022448"/>
    </source>
</evidence>
<dbReference type="Pfam" id="PF00528">
    <property type="entry name" value="BPD_transp_1"/>
    <property type="match status" value="1"/>
</dbReference>
<evidence type="ECO:0000256" key="4">
    <source>
        <dbReference type="ARBA" id="ARBA00022692"/>
    </source>
</evidence>
<keyword evidence="3" id="KW-1003">Cell membrane</keyword>
<dbReference type="GO" id="GO:0055085">
    <property type="term" value="P:transmembrane transport"/>
    <property type="evidence" value="ECO:0007669"/>
    <property type="project" value="InterPro"/>
</dbReference>
<dbReference type="Proteomes" id="UP000183894">
    <property type="component" value="Unassembled WGS sequence"/>
</dbReference>
<dbReference type="CDD" id="cd06261">
    <property type="entry name" value="TM_PBP2"/>
    <property type="match status" value="1"/>
</dbReference>
<dbReference type="GO" id="GO:0005886">
    <property type="term" value="C:plasma membrane"/>
    <property type="evidence" value="ECO:0007669"/>
    <property type="project" value="UniProtKB-SubCell"/>
</dbReference>
<dbReference type="SUPFAM" id="SSF161098">
    <property type="entry name" value="MetI-like"/>
    <property type="match status" value="1"/>
</dbReference>
<evidence type="ECO:0000256" key="5">
    <source>
        <dbReference type="ARBA" id="ARBA00022989"/>
    </source>
</evidence>
<evidence type="ECO:0000313" key="10">
    <source>
        <dbReference type="Proteomes" id="UP000183894"/>
    </source>
</evidence>